<dbReference type="Proteomes" id="UP000565745">
    <property type="component" value="Unassembled WGS sequence"/>
</dbReference>
<dbReference type="InterPro" id="IPR000182">
    <property type="entry name" value="GNAT_dom"/>
</dbReference>
<dbReference type="InterPro" id="IPR050769">
    <property type="entry name" value="NAT_camello-type"/>
</dbReference>
<comment type="caution">
    <text evidence="3">The sequence shown here is derived from an EMBL/GenBank/DDBJ whole genome shotgun (WGS) entry which is preliminary data.</text>
</comment>
<accession>A0A7W6MAT4</accession>
<feature type="domain" description="N-acetyltransferase" evidence="2">
    <location>
        <begin position="4"/>
        <end position="160"/>
    </location>
</feature>
<dbReference type="RefSeq" id="WP_025056392.1">
    <property type="nucleotide sequence ID" value="NZ_JACIFU010000004.1"/>
</dbReference>
<dbReference type="PROSITE" id="PS51186">
    <property type="entry name" value="GNAT"/>
    <property type="match status" value="1"/>
</dbReference>
<dbReference type="SUPFAM" id="SSF55729">
    <property type="entry name" value="Acyl-CoA N-acyltransferases (Nat)"/>
    <property type="match status" value="1"/>
</dbReference>
<dbReference type="Pfam" id="PF00583">
    <property type="entry name" value="Acetyltransf_1"/>
    <property type="match status" value="1"/>
</dbReference>
<dbReference type="InterPro" id="IPR016181">
    <property type="entry name" value="Acyl_CoA_acyltransferase"/>
</dbReference>
<keyword evidence="4" id="KW-1185">Reference proteome</keyword>
<dbReference type="GO" id="GO:0008080">
    <property type="term" value="F:N-acetyltransferase activity"/>
    <property type="evidence" value="ECO:0007669"/>
    <property type="project" value="InterPro"/>
</dbReference>
<evidence type="ECO:0000259" key="2">
    <source>
        <dbReference type="PROSITE" id="PS51186"/>
    </source>
</evidence>
<evidence type="ECO:0000313" key="4">
    <source>
        <dbReference type="Proteomes" id="UP000565745"/>
    </source>
</evidence>
<dbReference type="PANTHER" id="PTHR13947">
    <property type="entry name" value="GNAT FAMILY N-ACETYLTRANSFERASE"/>
    <property type="match status" value="1"/>
</dbReference>
<dbReference type="PANTHER" id="PTHR13947:SF37">
    <property type="entry name" value="LD18367P"/>
    <property type="match status" value="1"/>
</dbReference>
<dbReference type="EMBL" id="JACIFU010000004">
    <property type="protein sequence ID" value="MBB4175362.1"/>
    <property type="molecule type" value="Genomic_DNA"/>
</dbReference>
<sequence length="160" mass="17978">MDNISIRRFGPEDRDWLVREHRDHYARAEGFDEGFGVLVAGIIDDYLADHDPECEAGWIACQGDKRLGSIFCVKLDNETAKLRLFLLTEDARGQGLGKQLLSTCMGFAKSCGFKSMTLWTHESHRAAGALYAKTGWSLISSKPVKSFGQDLVEQHWQITL</sequence>
<keyword evidence="1 3" id="KW-0808">Transferase</keyword>
<dbReference type="AlphaFoldDB" id="A0A7W6MAT4"/>
<evidence type="ECO:0000313" key="3">
    <source>
        <dbReference type="EMBL" id="MBB4175362.1"/>
    </source>
</evidence>
<evidence type="ECO:0000256" key="1">
    <source>
        <dbReference type="ARBA" id="ARBA00022679"/>
    </source>
</evidence>
<reference evidence="3 4" key="1">
    <citation type="submission" date="2020-08" db="EMBL/GenBank/DDBJ databases">
        <title>Genomic Encyclopedia of Type Strains, Phase IV (KMG-IV): sequencing the most valuable type-strain genomes for metagenomic binning, comparative biology and taxonomic classification.</title>
        <authorList>
            <person name="Goeker M."/>
        </authorList>
    </citation>
    <scope>NUCLEOTIDE SEQUENCE [LARGE SCALE GENOMIC DNA]</scope>
    <source>
        <strain evidence="3 4">DSM 101015</strain>
    </source>
</reference>
<name>A0A7W6MAT4_9RHOB</name>
<organism evidence="3 4">
    <name type="scientific">Sulfitobacter noctilucicola</name>
    <dbReference type="NCBI Taxonomy" id="1342301"/>
    <lineage>
        <taxon>Bacteria</taxon>
        <taxon>Pseudomonadati</taxon>
        <taxon>Pseudomonadota</taxon>
        <taxon>Alphaproteobacteria</taxon>
        <taxon>Rhodobacterales</taxon>
        <taxon>Roseobacteraceae</taxon>
        <taxon>Sulfitobacter</taxon>
    </lineage>
</organism>
<dbReference type="Gene3D" id="3.40.630.30">
    <property type="match status" value="1"/>
</dbReference>
<protein>
    <submittedName>
        <fullName evidence="3">GNAT superfamily N-acetyltransferase</fullName>
    </submittedName>
</protein>
<dbReference type="OrthoDB" id="273614at2"/>
<dbReference type="CDD" id="cd04301">
    <property type="entry name" value="NAT_SF"/>
    <property type="match status" value="1"/>
</dbReference>
<proteinExistence type="predicted"/>
<gene>
    <name evidence="3" type="ORF">GGR93_003155</name>
</gene>